<evidence type="ECO:0000256" key="1">
    <source>
        <dbReference type="ARBA" id="ARBA00011764"/>
    </source>
</evidence>
<evidence type="ECO:0000256" key="3">
    <source>
        <dbReference type="ARBA" id="ARBA00025466"/>
    </source>
</evidence>
<dbReference type="Pfam" id="PF13873">
    <property type="entry name" value="Myb_DNA-bind_5"/>
    <property type="match status" value="1"/>
</dbReference>
<dbReference type="Gene3D" id="2.40.10.10">
    <property type="entry name" value="Trypsin-like serine proteases"/>
    <property type="match status" value="1"/>
</dbReference>
<feature type="domain" description="Peptidase S1" evidence="4">
    <location>
        <begin position="261"/>
        <end position="330"/>
    </location>
</feature>
<keyword evidence="6" id="KW-1185">Reference proteome</keyword>
<reference evidence="7" key="1">
    <citation type="submission" date="2022-11" db="UniProtKB">
        <authorList>
            <consortium name="WormBaseParasite"/>
        </authorList>
    </citation>
    <scope>IDENTIFICATION</scope>
</reference>
<dbReference type="InterPro" id="IPR009003">
    <property type="entry name" value="Peptidase_S1_PA"/>
</dbReference>
<dbReference type="Proteomes" id="UP000887565">
    <property type="component" value="Unplaced"/>
</dbReference>
<evidence type="ECO:0000313" key="6">
    <source>
        <dbReference type="Proteomes" id="UP000887565"/>
    </source>
</evidence>
<comment type="function">
    <text evidence="3">Involved in transvection phenomena (= synapsis-dependent gene expression), where the synaptic pairing of chromosomes carrying genes with which zeste interacts influences the expression of these genes. Zeste binds to DNA and stimulates transcription from a nearby promoter.</text>
</comment>
<sequence length="336" mass="38776">MSSGSDADRKRVANFSTLEINYLVECVKQHQNIIENKMTHAVTTNAKKRAWTEISDAFKQTLIACNIPKSSLRKYGKRNSIFADHWNCSVECRAVRYKIAEYLVNFDYEMNNQLIRELDPQLGNEGYVCPMRKKSDKFYSAHIFARSTAWSVEHCALMCLRLPECHSYNHVDYAKVCYYSKGPYRVAKKPSTVTNEKFYAPSSYIALARHFTFACRKQNNQEKDFRRRSGLHLNNNFYPGKPSFKPAERPSFDQREGHFYQVPHSSPWMVNLKIKKERCSGVLVPSSRFNTSQSDLILTAARCVTIPKSANPVLAEDVEVQFGKNNLRIQEYSFVA</sequence>
<dbReference type="GO" id="GO:0004252">
    <property type="term" value="F:serine-type endopeptidase activity"/>
    <property type="evidence" value="ECO:0007669"/>
    <property type="project" value="InterPro"/>
</dbReference>
<evidence type="ECO:0000313" key="7">
    <source>
        <dbReference type="WBParaSite" id="nRc.2.0.1.t45294-RA"/>
    </source>
</evidence>
<dbReference type="SUPFAM" id="SSF50494">
    <property type="entry name" value="Trypsin-like serine proteases"/>
    <property type="match status" value="1"/>
</dbReference>
<name>A0A915L2D2_ROMCU</name>
<dbReference type="InterPro" id="IPR001254">
    <property type="entry name" value="Trypsin_dom"/>
</dbReference>
<dbReference type="WBParaSite" id="nRc.2.0.1.t45294-RA">
    <property type="protein sequence ID" value="nRc.2.0.1.t45294-RA"/>
    <property type="gene ID" value="nRc.2.0.1.g45294"/>
</dbReference>
<dbReference type="InterPro" id="IPR043504">
    <property type="entry name" value="Peptidase_S1_PA_chymotrypsin"/>
</dbReference>
<protein>
    <recommendedName>
        <fullName evidence="2">Regulatory protein zeste</fullName>
    </recommendedName>
</protein>
<organism evidence="6 7">
    <name type="scientific">Romanomermis culicivorax</name>
    <name type="common">Nematode worm</name>
    <dbReference type="NCBI Taxonomy" id="13658"/>
    <lineage>
        <taxon>Eukaryota</taxon>
        <taxon>Metazoa</taxon>
        <taxon>Ecdysozoa</taxon>
        <taxon>Nematoda</taxon>
        <taxon>Enoplea</taxon>
        <taxon>Dorylaimia</taxon>
        <taxon>Mermithida</taxon>
        <taxon>Mermithoidea</taxon>
        <taxon>Mermithidae</taxon>
        <taxon>Romanomermis</taxon>
    </lineage>
</organism>
<dbReference type="GO" id="GO:0006508">
    <property type="term" value="P:proteolysis"/>
    <property type="evidence" value="ECO:0007669"/>
    <property type="project" value="InterPro"/>
</dbReference>
<evidence type="ECO:0000259" key="5">
    <source>
        <dbReference type="Pfam" id="PF13873"/>
    </source>
</evidence>
<evidence type="ECO:0000256" key="2">
    <source>
        <dbReference type="ARBA" id="ARBA00016807"/>
    </source>
</evidence>
<comment type="subunit">
    <text evidence="1">Self-associates forming complexes of several hundred monomers.</text>
</comment>
<proteinExistence type="predicted"/>
<dbReference type="InterPro" id="IPR028002">
    <property type="entry name" value="Myb_DNA-bind_5"/>
</dbReference>
<accession>A0A915L2D2</accession>
<dbReference type="AlphaFoldDB" id="A0A915L2D2"/>
<dbReference type="Pfam" id="PF00089">
    <property type="entry name" value="Trypsin"/>
    <property type="match status" value="1"/>
</dbReference>
<feature type="domain" description="Myb/SANT-like DNA-binding" evidence="5">
    <location>
        <begin position="11"/>
        <end position="59"/>
    </location>
</feature>
<evidence type="ECO:0000259" key="4">
    <source>
        <dbReference type="Pfam" id="PF00089"/>
    </source>
</evidence>